<proteinExistence type="inferred from homology"/>
<evidence type="ECO:0000256" key="4">
    <source>
        <dbReference type="ARBA" id="ARBA00038402"/>
    </source>
</evidence>
<dbReference type="PANTHER" id="PTHR14742">
    <property type="entry name" value="RIBONUCLEASE P SUBUNIT P21"/>
    <property type="match status" value="1"/>
</dbReference>
<dbReference type="Pfam" id="PF04032">
    <property type="entry name" value="Rpr2"/>
    <property type="match status" value="1"/>
</dbReference>
<evidence type="ECO:0000313" key="6">
    <source>
        <dbReference type="EMBL" id="CAK7920963.1"/>
    </source>
</evidence>
<gene>
    <name evidence="6" type="primary">RPR2</name>
    <name evidence="6" type="ORF">CAAN4_H08526</name>
</gene>
<reference evidence="6 7" key="1">
    <citation type="submission" date="2024-01" db="EMBL/GenBank/DDBJ databases">
        <authorList>
            <consortium name="Genoscope - CEA"/>
            <person name="William W."/>
        </authorList>
    </citation>
    <scope>NUCLEOTIDE SEQUENCE [LARGE SCALE GENOMIC DNA]</scope>
    <source>
        <strain evidence="6 7">29B2s-10</strain>
    </source>
</reference>
<keyword evidence="3" id="KW-0862">Zinc</keyword>
<dbReference type="Gene3D" id="6.20.50.20">
    <property type="match status" value="1"/>
</dbReference>
<keyword evidence="1" id="KW-0819">tRNA processing</keyword>
<comment type="similarity">
    <text evidence="4">Belongs to the eukaryotic/archaeal RNase P protein component 4 family.</text>
</comment>
<dbReference type="PANTHER" id="PTHR14742:SF0">
    <property type="entry name" value="RIBONUCLEASE P PROTEIN SUBUNIT P21"/>
    <property type="match status" value="1"/>
</dbReference>
<keyword evidence="2" id="KW-0479">Metal-binding</keyword>
<evidence type="ECO:0000256" key="5">
    <source>
        <dbReference type="SAM" id="MobiDB-lite"/>
    </source>
</evidence>
<evidence type="ECO:0000256" key="1">
    <source>
        <dbReference type="ARBA" id="ARBA00022694"/>
    </source>
</evidence>
<evidence type="ECO:0000313" key="7">
    <source>
        <dbReference type="Proteomes" id="UP001497600"/>
    </source>
</evidence>
<sequence>MAGKQKKQKGGGGNGGAKPPTTIPHKDHYARISYLYQTSALFSTSKKYQVLSRNLARNVDLVSKKTVLKLTPAIKRNICKRCNTNMIAGITMKMSVENKSKSADGGGGGGLGMTNDRNDVLVHECLHCGQTKRFPIGKDREYRVFSEKEEVALPVD</sequence>
<dbReference type="InterPro" id="IPR007175">
    <property type="entry name" value="Rpr2/Snm1/Rpp21"/>
</dbReference>
<keyword evidence="7" id="KW-1185">Reference proteome</keyword>
<dbReference type="Proteomes" id="UP001497600">
    <property type="component" value="Chromosome H"/>
</dbReference>
<name>A0ABP0EK11_9ASCO</name>
<protein>
    <submittedName>
        <fullName evidence="6">Ribonuclease P protein subunit Rpr2p</fullName>
    </submittedName>
</protein>
<organism evidence="6 7">
    <name type="scientific">[Candida] anglica</name>
    <dbReference type="NCBI Taxonomy" id="148631"/>
    <lineage>
        <taxon>Eukaryota</taxon>
        <taxon>Fungi</taxon>
        <taxon>Dikarya</taxon>
        <taxon>Ascomycota</taxon>
        <taxon>Saccharomycotina</taxon>
        <taxon>Pichiomycetes</taxon>
        <taxon>Debaryomycetaceae</taxon>
        <taxon>Kurtzmaniella</taxon>
    </lineage>
</organism>
<evidence type="ECO:0000256" key="2">
    <source>
        <dbReference type="ARBA" id="ARBA00022723"/>
    </source>
</evidence>
<accession>A0ABP0EK11</accession>
<dbReference type="EMBL" id="OZ004260">
    <property type="protein sequence ID" value="CAK7920963.1"/>
    <property type="molecule type" value="Genomic_DNA"/>
</dbReference>
<feature type="region of interest" description="Disordered" evidence="5">
    <location>
        <begin position="1"/>
        <end position="25"/>
    </location>
</feature>
<evidence type="ECO:0000256" key="3">
    <source>
        <dbReference type="ARBA" id="ARBA00022833"/>
    </source>
</evidence>